<evidence type="ECO:0000256" key="2">
    <source>
        <dbReference type="ARBA" id="ARBA00022630"/>
    </source>
</evidence>
<dbReference type="GeneID" id="92050749"/>
<keyword evidence="4" id="KW-0560">Oxidoreductase</keyword>
<protein>
    <recommendedName>
        <fullName evidence="5">FAD-binding PCMH-type domain-containing protein</fullName>
    </recommendedName>
</protein>
<dbReference type="InterPro" id="IPR016166">
    <property type="entry name" value="FAD-bd_PCMH"/>
</dbReference>
<reference evidence="6 7" key="1">
    <citation type="submission" date="2023-01" db="EMBL/GenBank/DDBJ databases">
        <title>Analysis of 21 Apiospora genomes using comparative genomics revels a genus with tremendous synthesis potential of carbohydrate active enzymes and secondary metabolites.</title>
        <authorList>
            <person name="Sorensen T."/>
        </authorList>
    </citation>
    <scope>NUCLEOTIDE SEQUENCE [LARGE SCALE GENOMIC DNA]</scope>
    <source>
        <strain evidence="6 7">CBS 114990</strain>
    </source>
</reference>
<sequence length="449" mass="47523">MYSLCLSCQSLAASLGSKVLYPDSTAYSSSLASYWSAQEQTTYPACVLRASSAQDVSTALKTLVPGACKFAVRGGGHGALAGLANIQDGVTIDLRGLDSIKPFAGKKLVSVGSGSRIGAVYDALHPLGIAISGGRSYDVGVSGSTLGNGWGWLSNEAGFCCDNVVEYEVVLANGAIVTASQQTNAKLWKSLKGGGGNFGIVTNFVLRTVPTTSRIWTTDVVYALPDSQLPRLLDAAAGFTGRPEPDPKETLLLTFSYTPMIGNIYYVQCVYTAPTVQSPAGFDQLLFSITVVNDPDALAELHKTYNASIASVSAVHGLEWTVSFQPLTRLMTDASAARGGNVLGIGRPPKEGLHEVQLTAAFPDAADYSRVSRAADQLLADCTAAVKSVGADWHWVEMNHASHIQDPISTYGEENRAFMMDTAAEYDPDAVFQSLMPGGYKLKRGHAAR</sequence>
<dbReference type="SUPFAM" id="SSF56176">
    <property type="entry name" value="FAD-binding/transporter-associated domain-like"/>
    <property type="match status" value="1"/>
</dbReference>
<dbReference type="InterPro" id="IPR050416">
    <property type="entry name" value="FAD-linked_Oxidoreductase"/>
</dbReference>
<accession>A0ABR1V602</accession>
<keyword evidence="7" id="KW-1185">Reference proteome</keyword>
<evidence type="ECO:0000313" key="6">
    <source>
        <dbReference type="EMBL" id="KAK8066628.1"/>
    </source>
</evidence>
<proteinExistence type="inferred from homology"/>
<dbReference type="PANTHER" id="PTHR42973">
    <property type="entry name" value="BINDING OXIDOREDUCTASE, PUTATIVE (AFU_ORTHOLOGUE AFUA_1G17690)-RELATED"/>
    <property type="match status" value="1"/>
</dbReference>
<gene>
    <name evidence="6" type="ORF">PG997_013375</name>
</gene>
<feature type="domain" description="FAD-binding PCMH-type" evidence="5">
    <location>
        <begin position="40"/>
        <end position="211"/>
    </location>
</feature>
<name>A0ABR1V602_9PEZI</name>
<dbReference type="InterPro" id="IPR036318">
    <property type="entry name" value="FAD-bd_PCMH-like_sf"/>
</dbReference>
<organism evidence="6 7">
    <name type="scientific">Apiospora hydei</name>
    <dbReference type="NCBI Taxonomy" id="1337664"/>
    <lineage>
        <taxon>Eukaryota</taxon>
        <taxon>Fungi</taxon>
        <taxon>Dikarya</taxon>
        <taxon>Ascomycota</taxon>
        <taxon>Pezizomycotina</taxon>
        <taxon>Sordariomycetes</taxon>
        <taxon>Xylariomycetidae</taxon>
        <taxon>Amphisphaeriales</taxon>
        <taxon>Apiosporaceae</taxon>
        <taxon>Apiospora</taxon>
    </lineage>
</organism>
<dbReference type="PANTHER" id="PTHR42973:SF22">
    <property type="entry name" value="FAD-BINDING PCMH-TYPE DOMAIN-CONTAINING PROTEIN-RELATED"/>
    <property type="match status" value="1"/>
</dbReference>
<dbReference type="EMBL" id="JAQQWN010000009">
    <property type="protein sequence ID" value="KAK8066628.1"/>
    <property type="molecule type" value="Genomic_DNA"/>
</dbReference>
<dbReference type="Proteomes" id="UP001433268">
    <property type="component" value="Unassembled WGS sequence"/>
</dbReference>
<dbReference type="InterPro" id="IPR016169">
    <property type="entry name" value="FAD-bd_PCMH_sub2"/>
</dbReference>
<dbReference type="InterPro" id="IPR006094">
    <property type="entry name" value="Oxid_FAD_bind_N"/>
</dbReference>
<evidence type="ECO:0000256" key="3">
    <source>
        <dbReference type="ARBA" id="ARBA00022827"/>
    </source>
</evidence>
<keyword evidence="3" id="KW-0274">FAD</keyword>
<comment type="caution">
    <text evidence="6">The sequence shown here is derived from an EMBL/GenBank/DDBJ whole genome shotgun (WGS) entry which is preliminary data.</text>
</comment>
<keyword evidence="2" id="KW-0285">Flavoprotein</keyword>
<comment type="similarity">
    <text evidence="1">Belongs to the oxygen-dependent FAD-linked oxidoreductase family.</text>
</comment>
<dbReference type="Gene3D" id="3.30.465.10">
    <property type="match status" value="1"/>
</dbReference>
<evidence type="ECO:0000256" key="1">
    <source>
        <dbReference type="ARBA" id="ARBA00005466"/>
    </source>
</evidence>
<evidence type="ECO:0000256" key="4">
    <source>
        <dbReference type="ARBA" id="ARBA00023002"/>
    </source>
</evidence>
<dbReference type="PROSITE" id="PS51387">
    <property type="entry name" value="FAD_PCMH"/>
    <property type="match status" value="1"/>
</dbReference>
<dbReference type="Pfam" id="PF01565">
    <property type="entry name" value="FAD_binding_4"/>
    <property type="match status" value="1"/>
</dbReference>
<evidence type="ECO:0000313" key="7">
    <source>
        <dbReference type="Proteomes" id="UP001433268"/>
    </source>
</evidence>
<evidence type="ECO:0000259" key="5">
    <source>
        <dbReference type="PROSITE" id="PS51387"/>
    </source>
</evidence>
<dbReference type="RefSeq" id="XP_066663381.1">
    <property type="nucleotide sequence ID" value="XM_066817689.1"/>
</dbReference>